<evidence type="ECO:0000256" key="6">
    <source>
        <dbReference type="ARBA" id="ARBA00023242"/>
    </source>
</evidence>
<proteinExistence type="predicted"/>
<keyword evidence="5" id="KW-0804">Transcription</keyword>
<dbReference type="InParanoid" id="A0A804UIY1"/>
<dbReference type="EnsemblPlants" id="Zm00001eb377850_T001">
    <property type="protein sequence ID" value="Zm00001eb377850_P001"/>
    <property type="gene ID" value="Zm00001eb377850"/>
</dbReference>
<name>A0A804UIY1_MAIZE</name>
<dbReference type="Proteomes" id="UP000007305">
    <property type="component" value="Chromosome 9"/>
</dbReference>
<protein>
    <submittedName>
        <fullName evidence="8">Uncharacterized protein</fullName>
    </submittedName>
</protein>
<feature type="compositionally biased region" description="Polar residues" evidence="7">
    <location>
        <begin position="41"/>
        <end position="51"/>
    </location>
</feature>
<dbReference type="AlphaFoldDB" id="A0A804UIY1"/>
<organism evidence="8 9">
    <name type="scientific">Zea mays</name>
    <name type="common">Maize</name>
    <dbReference type="NCBI Taxonomy" id="4577"/>
    <lineage>
        <taxon>Eukaryota</taxon>
        <taxon>Viridiplantae</taxon>
        <taxon>Streptophyta</taxon>
        <taxon>Embryophyta</taxon>
        <taxon>Tracheophyta</taxon>
        <taxon>Spermatophyta</taxon>
        <taxon>Magnoliopsida</taxon>
        <taxon>Liliopsida</taxon>
        <taxon>Poales</taxon>
        <taxon>Poaceae</taxon>
        <taxon>PACMAD clade</taxon>
        <taxon>Panicoideae</taxon>
        <taxon>Andropogonodae</taxon>
        <taxon>Andropogoneae</taxon>
        <taxon>Tripsacinae</taxon>
        <taxon>Zea</taxon>
    </lineage>
</organism>
<keyword evidence="9" id="KW-1185">Reference proteome</keyword>
<evidence type="ECO:0000256" key="1">
    <source>
        <dbReference type="ARBA" id="ARBA00004123"/>
    </source>
</evidence>
<evidence type="ECO:0000313" key="8">
    <source>
        <dbReference type="EnsemblPlants" id="Zm00001eb377850_P001"/>
    </source>
</evidence>
<dbReference type="CDD" id="cd00167">
    <property type="entry name" value="SANT"/>
    <property type="match status" value="1"/>
</dbReference>
<dbReference type="PANTHER" id="PTHR47997">
    <property type="entry name" value="MYB DOMAIN PROTEIN 55"/>
    <property type="match status" value="1"/>
</dbReference>
<evidence type="ECO:0000256" key="4">
    <source>
        <dbReference type="ARBA" id="ARBA00023125"/>
    </source>
</evidence>
<evidence type="ECO:0000313" key="9">
    <source>
        <dbReference type="Proteomes" id="UP000007305"/>
    </source>
</evidence>
<dbReference type="InterPro" id="IPR001005">
    <property type="entry name" value="SANT/Myb"/>
</dbReference>
<keyword evidence="6" id="KW-0539">Nucleus</keyword>
<keyword evidence="2" id="KW-0677">Repeat</keyword>
<sequence>ALSSELLRWSAITTRLPGRTDNEIKNVSHTHLKKRVDPAKQEQQQHGTTPTAGVGKKHRPATAAKRGGGGARKATADADGVVVPAPTTAAPASPERSAASSLVTESSMTEQEHGNTGSSLAFPKEESFTTSFSDAEEF</sequence>
<feature type="compositionally biased region" description="Polar residues" evidence="7">
    <location>
        <begin position="102"/>
        <end position="119"/>
    </location>
</feature>
<accession>A0A804UIY1</accession>
<dbReference type="InterPro" id="IPR051953">
    <property type="entry name" value="Plant_SW-associated_TFs"/>
</dbReference>
<keyword evidence="3" id="KW-0805">Transcription regulation</keyword>
<comment type="subcellular location">
    <subcellularLocation>
        <location evidence="1">Nucleus</location>
    </subcellularLocation>
</comment>
<feature type="compositionally biased region" description="Polar residues" evidence="7">
    <location>
        <begin position="128"/>
        <end position="138"/>
    </location>
</feature>
<dbReference type="GO" id="GO:0003677">
    <property type="term" value="F:DNA binding"/>
    <property type="evidence" value="ECO:0007669"/>
    <property type="project" value="UniProtKB-KW"/>
</dbReference>
<evidence type="ECO:0000256" key="2">
    <source>
        <dbReference type="ARBA" id="ARBA00022737"/>
    </source>
</evidence>
<dbReference type="PANTHER" id="PTHR47997:SF28">
    <property type="entry name" value="TRANSCRIPTION FACTOR MYB15-LIKE"/>
    <property type="match status" value="1"/>
</dbReference>
<reference evidence="8" key="3">
    <citation type="submission" date="2021-05" db="UniProtKB">
        <authorList>
            <consortium name="EnsemblPlants"/>
        </authorList>
    </citation>
    <scope>IDENTIFICATION</scope>
    <source>
        <strain evidence="8">cv. B73</strain>
    </source>
</reference>
<evidence type="ECO:0000256" key="7">
    <source>
        <dbReference type="SAM" id="MobiDB-lite"/>
    </source>
</evidence>
<evidence type="ECO:0000256" key="5">
    <source>
        <dbReference type="ARBA" id="ARBA00023163"/>
    </source>
</evidence>
<dbReference type="Gene3D" id="1.10.10.60">
    <property type="entry name" value="Homeodomain-like"/>
    <property type="match status" value="1"/>
</dbReference>
<evidence type="ECO:0000256" key="3">
    <source>
        <dbReference type="ARBA" id="ARBA00023015"/>
    </source>
</evidence>
<dbReference type="Gramene" id="Zm00001eb377850_T001">
    <property type="protein sequence ID" value="Zm00001eb377850_P001"/>
    <property type="gene ID" value="Zm00001eb377850"/>
</dbReference>
<reference evidence="8" key="2">
    <citation type="submission" date="2019-07" db="EMBL/GenBank/DDBJ databases">
        <authorList>
            <person name="Seetharam A."/>
            <person name="Woodhouse M."/>
            <person name="Cannon E."/>
        </authorList>
    </citation>
    <scope>NUCLEOTIDE SEQUENCE [LARGE SCALE GENOMIC DNA]</scope>
    <source>
        <strain evidence="8">cv. B73</strain>
    </source>
</reference>
<feature type="region of interest" description="Disordered" evidence="7">
    <location>
        <begin position="18"/>
        <end position="138"/>
    </location>
</feature>
<keyword evidence="4" id="KW-0238">DNA-binding</keyword>
<dbReference type="GO" id="GO:0005634">
    <property type="term" value="C:nucleus"/>
    <property type="evidence" value="ECO:0007669"/>
    <property type="project" value="UniProtKB-SubCell"/>
</dbReference>
<reference evidence="9" key="1">
    <citation type="journal article" date="2009" name="Science">
        <title>The B73 maize genome: complexity, diversity, and dynamics.</title>
        <authorList>
            <person name="Schnable P.S."/>
            <person name="Ware D."/>
            <person name="Fulton R.S."/>
            <person name="Stein J.C."/>
            <person name="Wei F."/>
            <person name="Pasternak S."/>
            <person name="Liang C."/>
            <person name="Zhang J."/>
            <person name="Fulton L."/>
            <person name="Graves T.A."/>
            <person name="Minx P."/>
            <person name="Reily A.D."/>
            <person name="Courtney L."/>
            <person name="Kruchowski S.S."/>
            <person name="Tomlinson C."/>
            <person name="Strong C."/>
            <person name="Delehaunty K."/>
            <person name="Fronick C."/>
            <person name="Courtney B."/>
            <person name="Rock S.M."/>
            <person name="Belter E."/>
            <person name="Du F."/>
            <person name="Kim K."/>
            <person name="Abbott R.M."/>
            <person name="Cotton M."/>
            <person name="Levy A."/>
            <person name="Marchetto P."/>
            <person name="Ochoa K."/>
            <person name="Jackson S.M."/>
            <person name="Gillam B."/>
            <person name="Chen W."/>
            <person name="Yan L."/>
            <person name="Higginbotham J."/>
            <person name="Cardenas M."/>
            <person name="Waligorski J."/>
            <person name="Applebaum E."/>
            <person name="Phelps L."/>
            <person name="Falcone J."/>
            <person name="Kanchi K."/>
            <person name="Thane T."/>
            <person name="Scimone A."/>
            <person name="Thane N."/>
            <person name="Henke J."/>
            <person name="Wang T."/>
            <person name="Ruppert J."/>
            <person name="Shah N."/>
            <person name="Rotter K."/>
            <person name="Hodges J."/>
            <person name="Ingenthron E."/>
            <person name="Cordes M."/>
            <person name="Kohlberg S."/>
            <person name="Sgro J."/>
            <person name="Delgado B."/>
            <person name="Mead K."/>
            <person name="Chinwalla A."/>
            <person name="Leonard S."/>
            <person name="Crouse K."/>
            <person name="Collura K."/>
            <person name="Kudrna D."/>
            <person name="Currie J."/>
            <person name="He R."/>
            <person name="Angelova A."/>
            <person name="Rajasekar S."/>
            <person name="Mueller T."/>
            <person name="Lomeli R."/>
            <person name="Scara G."/>
            <person name="Ko A."/>
            <person name="Delaney K."/>
            <person name="Wissotski M."/>
            <person name="Lopez G."/>
            <person name="Campos D."/>
            <person name="Braidotti M."/>
            <person name="Ashley E."/>
            <person name="Golser W."/>
            <person name="Kim H."/>
            <person name="Lee S."/>
            <person name="Lin J."/>
            <person name="Dujmic Z."/>
            <person name="Kim W."/>
            <person name="Talag J."/>
            <person name="Zuccolo A."/>
            <person name="Fan C."/>
            <person name="Sebastian A."/>
            <person name="Kramer M."/>
            <person name="Spiegel L."/>
            <person name="Nascimento L."/>
            <person name="Zutavern T."/>
            <person name="Miller B."/>
            <person name="Ambroise C."/>
            <person name="Muller S."/>
            <person name="Spooner W."/>
            <person name="Narechania A."/>
            <person name="Ren L."/>
            <person name="Wei S."/>
            <person name="Kumari S."/>
            <person name="Faga B."/>
            <person name="Levy M.J."/>
            <person name="McMahan L."/>
            <person name="Van Buren P."/>
            <person name="Vaughn M.W."/>
            <person name="Ying K."/>
            <person name="Yeh C.-T."/>
            <person name="Emrich S.J."/>
            <person name="Jia Y."/>
            <person name="Kalyanaraman A."/>
            <person name="Hsia A.-P."/>
            <person name="Barbazuk W.B."/>
            <person name="Baucom R.S."/>
            <person name="Brutnell T.P."/>
            <person name="Carpita N.C."/>
            <person name="Chaparro C."/>
            <person name="Chia J.-M."/>
            <person name="Deragon J.-M."/>
            <person name="Estill J.C."/>
            <person name="Fu Y."/>
            <person name="Jeddeloh J.A."/>
            <person name="Han Y."/>
            <person name="Lee H."/>
            <person name="Li P."/>
            <person name="Lisch D.R."/>
            <person name="Liu S."/>
            <person name="Liu Z."/>
            <person name="Nagel D.H."/>
            <person name="McCann M.C."/>
            <person name="SanMiguel P."/>
            <person name="Myers A.M."/>
            <person name="Nettleton D."/>
            <person name="Nguyen J."/>
            <person name="Penning B.W."/>
            <person name="Ponnala L."/>
            <person name="Schneider K.L."/>
            <person name="Schwartz D.C."/>
            <person name="Sharma A."/>
            <person name="Soderlund C."/>
            <person name="Springer N.M."/>
            <person name="Sun Q."/>
            <person name="Wang H."/>
            <person name="Waterman M."/>
            <person name="Westerman R."/>
            <person name="Wolfgruber T.K."/>
            <person name="Yang L."/>
            <person name="Yu Y."/>
            <person name="Zhang L."/>
            <person name="Zhou S."/>
            <person name="Zhu Q."/>
            <person name="Bennetzen J.L."/>
            <person name="Dawe R.K."/>
            <person name="Jiang J."/>
            <person name="Jiang N."/>
            <person name="Presting G.G."/>
            <person name="Wessler S.R."/>
            <person name="Aluru S."/>
            <person name="Martienssen R.A."/>
            <person name="Clifton S.W."/>
            <person name="McCombie W.R."/>
            <person name="Wing R.A."/>
            <person name="Wilson R.K."/>
        </authorList>
    </citation>
    <scope>NUCLEOTIDE SEQUENCE [LARGE SCALE GENOMIC DNA]</scope>
    <source>
        <strain evidence="9">cv. B73</strain>
    </source>
</reference>
<feature type="compositionally biased region" description="Low complexity" evidence="7">
    <location>
        <begin position="77"/>
        <end position="101"/>
    </location>
</feature>